<evidence type="ECO:0000256" key="1">
    <source>
        <dbReference type="SAM" id="SignalP"/>
    </source>
</evidence>
<keyword evidence="1" id="KW-0732">Signal</keyword>
<feature type="chain" id="PRO_5040877485" evidence="1">
    <location>
        <begin position="19"/>
        <end position="290"/>
    </location>
</feature>
<keyword evidence="3" id="KW-1185">Reference proteome</keyword>
<accession>A0A9W8N2R7</accession>
<dbReference type="OrthoDB" id="3010635at2759"/>
<comment type="caution">
    <text evidence="2">The sequence shown here is derived from an EMBL/GenBank/DDBJ whole genome shotgun (WGS) entry which is preliminary data.</text>
</comment>
<dbReference type="Gene3D" id="2.170.15.10">
    <property type="entry name" value="Proaerolysin, chain A, domain 3"/>
    <property type="match status" value="1"/>
</dbReference>
<proteinExistence type="predicted"/>
<feature type="signal peptide" evidence="1">
    <location>
        <begin position="1"/>
        <end position="18"/>
    </location>
</feature>
<sequence>MLAATLSAFLLGLQFASALPYNQTAGAMSDIHHVLYDPRSDVYHVYRQDGSLYGRLDRETFAREVEYESLQARAGSSCTALSVDEAMKLPGWGKIEQYAKDKYGTPTCIDDNATIAGKMVGTSGSVKLTFQQGYSNSGTWSVSKSSALAQAVTFSAELSLPELGKAGGSSTTTATFTNTISSGFTTTVNNQATQEMSMNAPAGKFCCGTMKSRSCNVNGQGRVRLIASGFIWFNYKDKRAPVNDRNGAKHYKYGINILNALKNKDDRSSWLDFTGSMKASSKSDYAASCK</sequence>
<dbReference type="EMBL" id="JANKHO010000001">
    <property type="protein sequence ID" value="KAJ3518179.1"/>
    <property type="molecule type" value="Genomic_DNA"/>
</dbReference>
<reference evidence="2" key="1">
    <citation type="submission" date="2022-07" db="EMBL/GenBank/DDBJ databases">
        <title>Genome Sequence of Agrocybe chaxingu.</title>
        <authorList>
            <person name="Buettner E."/>
        </authorList>
    </citation>
    <scope>NUCLEOTIDE SEQUENCE</scope>
    <source>
        <strain evidence="2">MP-N11</strain>
    </source>
</reference>
<gene>
    <name evidence="2" type="ORF">NLJ89_g15</name>
</gene>
<organism evidence="2 3">
    <name type="scientific">Agrocybe chaxingu</name>
    <dbReference type="NCBI Taxonomy" id="84603"/>
    <lineage>
        <taxon>Eukaryota</taxon>
        <taxon>Fungi</taxon>
        <taxon>Dikarya</taxon>
        <taxon>Basidiomycota</taxon>
        <taxon>Agaricomycotina</taxon>
        <taxon>Agaricomycetes</taxon>
        <taxon>Agaricomycetidae</taxon>
        <taxon>Agaricales</taxon>
        <taxon>Agaricineae</taxon>
        <taxon>Strophariaceae</taxon>
        <taxon>Agrocybe</taxon>
    </lineage>
</organism>
<dbReference type="Proteomes" id="UP001148786">
    <property type="component" value="Unassembled WGS sequence"/>
</dbReference>
<evidence type="ECO:0000313" key="2">
    <source>
        <dbReference type="EMBL" id="KAJ3518179.1"/>
    </source>
</evidence>
<dbReference type="AlphaFoldDB" id="A0A9W8N2R7"/>
<protein>
    <submittedName>
        <fullName evidence="2">Uncharacterized protein</fullName>
    </submittedName>
</protein>
<name>A0A9W8N2R7_9AGAR</name>
<evidence type="ECO:0000313" key="3">
    <source>
        <dbReference type="Proteomes" id="UP001148786"/>
    </source>
</evidence>